<proteinExistence type="predicted"/>
<accession>A0A2U1UB88</accession>
<sequence>MYYFNLDVPSRPVGLQTAVDDVIDHAIAEQRLVGAVVLIAQHGTLLYRRAAGLADREHGAAMIDTAIFRLASITKPMVSTAAMRLIEEGRLNLDDDITRWLPNFRPRLEDGTEVRILVRHLLSHTSGLRYRYSAPKESAYHRLNVSDGVDQPGLSIEENLRRLAAAPLLYPPGEGYRYSLALDVLGAVMSGATGESLPELVRRLVTGPLGMDDTRFSVADLERLVTPYADGTPVPQPITDGTSVPFGEGTVVFAPSRILDPASYPSGGGGMAGTAPDFLQFLEAIRRGGLPLLSPESIQFMTRLQVSSQYATQGPGWGFGVGWAVLDHPAAADSPQSAGTISWSGVYGHTWFIDRARGLSVIALTNTTGEGVNGAFPKELRDTIYRELEEE</sequence>
<dbReference type="PANTHER" id="PTHR43283:SF3">
    <property type="entry name" value="BETA-LACTAMASE FAMILY PROTEIN (AFU_ORTHOLOGUE AFUA_5G07500)"/>
    <property type="match status" value="1"/>
</dbReference>
<reference evidence="2 3" key="1">
    <citation type="submission" date="2018-04" db="EMBL/GenBank/DDBJ databases">
        <title>Brenneria corticis sp.nov.</title>
        <authorList>
            <person name="Li Y."/>
        </authorList>
    </citation>
    <scope>NUCLEOTIDE SEQUENCE [LARGE SCALE GENOMIC DNA]</scope>
    <source>
        <strain evidence="2 3">CFCC 11842</strain>
    </source>
</reference>
<dbReference type="AlphaFoldDB" id="A0A2U1UB88"/>
<name>A0A2U1UB88_9GAMM</name>
<dbReference type="EMBL" id="QDKH01000003">
    <property type="protein sequence ID" value="PWC18935.1"/>
    <property type="molecule type" value="Genomic_DNA"/>
</dbReference>
<dbReference type="InterPro" id="IPR012338">
    <property type="entry name" value="Beta-lactam/transpept-like"/>
</dbReference>
<evidence type="ECO:0000313" key="2">
    <source>
        <dbReference type="EMBL" id="PWC18935.1"/>
    </source>
</evidence>
<dbReference type="SUPFAM" id="SSF56601">
    <property type="entry name" value="beta-lactamase/transpeptidase-like"/>
    <property type="match status" value="1"/>
</dbReference>
<organism evidence="2 3">
    <name type="scientific">Brenneria corticis</name>
    <dbReference type="NCBI Taxonomy" id="2173106"/>
    <lineage>
        <taxon>Bacteria</taxon>
        <taxon>Pseudomonadati</taxon>
        <taxon>Pseudomonadota</taxon>
        <taxon>Gammaproteobacteria</taxon>
        <taxon>Enterobacterales</taxon>
        <taxon>Pectobacteriaceae</taxon>
        <taxon>Brenneria</taxon>
    </lineage>
</organism>
<dbReference type="Pfam" id="PF00144">
    <property type="entry name" value="Beta-lactamase"/>
    <property type="match status" value="1"/>
</dbReference>
<dbReference type="InterPro" id="IPR050789">
    <property type="entry name" value="Diverse_Enzym_Activities"/>
</dbReference>
<feature type="domain" description="Beta-lactamase-related" evidence="1">
    <location>
        <begin position="19"/>
        <end position="373"/>
    </location>
</feature>
<dbReference type="GO" id="GO:0016787">
    <property type="term" value="F:hydrolase activity"/>
    <property type="evidence" value="ECO:0007669"/>
    <property type="project" value="UniProtKB-KW"/>
</dbReference>
<dbReference type="Gene3D" id="3.40.710.10">
    <property type="entry name" value="DD-peptidase/beta-lactamase superfamily"/>
    <property type="match status" value="1"/>
</dbReference>
<keyword evidence="2" id="KW-0378">Hydrolase</keyword>
<evidence type="ECO:0000313" key="3">
    <source>
        <dbReference type="Proteomes" id="UP000296159"/>
    </source>
</evidence>
<comment type="caution">
    <text evidence="2">The sequence shown here is derived from an EMBL/GenBank/DDBJ whole genome shotgun (WGS) entry which is preliminary data.</text>
</comment>
<dbReference type="InterPro" id="IPR001466">
    <property type="entry name" value="Beta-lactam-related"/>
</dbReference>
<dbReference type="PANTHER" id="PTHR43283">
    <property type="entry name" value="BETA-LACTAMASE-RELATED"/>
    <property type="match status" value="1"/>
</dbReference>
<dbReference type="Proteomes" id="UP000296159">
    <property type="component" value="Unassembled WGS sequence"/>
</dbReference>
<evidence type="ECO:0000259" key="1">
    <source>
        <dbReference type="Pfam" id="PF00144"/>
    </source>
</evidence>
<dbReference type="RefSeq" id="WP_136165026.1">
    <property type="nucleotide sequence ID" value="NZ_KZ819072.1"/>
</dbReference>
<protein>
    <submittedName>
        <fullName evidence="2">Serine hydrolase</fullName>
    </submittedName>
</protein>
<keyword evidence="3" id="KW-1185">Reference proteome</keyword>
<gene>
    <name evidence="2" type="ORF">DDT56_03020</name>
</gene>